<dbReference type="PROSITE" id="PS51257">
    <property type="entry name" value="PROKAR_LIPOPROTEIN"/>
    <property type="match status" value="1"/>
</dbReference>
<evidence type="ECO:0000259" key="2">
    <source>
        <dbReference type="Pfam" id="PF07589"/>
    </source>
</evidence>
<accession>A0ABY8HY60</accession>
<dbReference type="Proteomes" id="UP001219584">
    <property type="component" value="Chromosome"/>
</dbReference>
<dbReference type="RefSeq" id="WP_278316117.1">
    <property type="nucleotide sequence ID" value="NZ_CP121464.1"/>
</dbReference>
<protein>
    <submittedName>
        <fullName evidence="3">FxDxF family PEP-CTERM protein</fullName>
    </submittedName>
</protein>
<dbReference type="Pfam" id="PF07589">
    <property type="entry name" value="PEP-CTERM"/>
    <property type="match status" value="1"/>
</dbReference>
<evidence type="ECO:0000313" key="3">
    <source>
        <dbReference type="EMBL" id="WFR77564.1"/>
    </source>
</evidence>
<gene>
    <name evidence="3" type="ORF">P9875_17730</name>
</gene>
<feature type="domain" description="Ice-binding protein C-terminal" evidence="2">
    <location>
        <begin position="188"/>
        <end position="211"/>
    </location>
</feature>
<keyword evidence="4" id="KW-1185">Reference proteome</keyword>
<dbReference type="NCBIfam" id="NF038126">
    <property type="entry name" value="PEP_CTERM_FxDxF"/>
    <property type="match status" value="1"/>
</dbReference>
<feature type="chain" id="PRO_5045308001" evidence="1">
    <location>
        <begin position="25"/>
        <end position="215"/>
    </location>
</feature>
<keyword evidence="1" id="KW-0732">Signal</keyword>
<reference evidence="3 4" key="1">
    <citation type="submission" date="2023-04" db="EMBL/GenBank/DDBJ databases">
        <title>Nanopore sequencing of Janthinobacterium from water.</title>
        <authorList>
            <person name="Ciuchcinski K."/>
            <person name="Rokowska A."/>
            <person name="Dziewit L."/>
        </authorList>
    </citation>
    <scope>NUCLEOTIDE SEQUENCE [LARGE SCALE GENOMIC DNA]</scope>
    <source>
        <strain evidence="3 4">DEMB2</strain>
    </source>
</reference>
<evidence type="ECO:0000313" key="4">
    <source>
        <dbReference type="Proteomes" id="UP001219584"/>
    </source>
</evidence>
<name>A0ABY8HY60_9BURK</name>
<feature type="signal peptide" evidence="1">
    <location>
        <begin position="1"/>
        <end position="24"/>
    </location>
</feature>
<proteinExistence type="predicted"/>
<dbReference type="InterPro" id="IPR013424">
    <property type="entry name" value="Ice-binding_C"/>
</dbReference>
<evidence type="ECO:0000256" key="1">
    <source>
        <dbReference type="SAM" id="SignalP"/>
    </source>
</evidence>
<dbReference type="EMBL" id="CP121464">
    <property type="protein sequence ID" value="WFR77564.1"/>
    <property type="molecule type" value="Genomic_DNA"/>
</dbReference>
<sequence length="215" mass="22169">MNSKIVAKITLSALIFCACIHAQAITFSNVALLGSGISSLGAPDTTSYGETLTTSFEGVLQDFSFYATAGNNGNVGLIIATWDGSKAIGPALYTSSPIAYSGGVQTLVANEINLTLLVGVKYIAFLTTAGIDNPISSVTMQGSTADAGLGGKFAYLNSDGANPLDLNGAWNHHSVSNMAYTANITPVVPEPETYGMMLAGLGLIGFMARRKAKSS</sequence>
<organism evidence="3 4">
    <name type="scientific">Janthinobacterium rivuli</name>
    <dbReference type="NCBI Taxonomy" id="2751478"/>
    <lineage>
        <taxon>Bacteria</taxon>
        <taxon>Pseudomonadati</taxon>
        <taxon>Pseudomonadota</taxon>
        <taxon>Betaproteobacteria</taxon>
        <taxon>Burkholderiales</taxon>
        <taxon>Oxalobacteraceae</taxon>
        <taxon>Janthinobacterium</taxon>
    </lineage>
</organism>
<dbReference type="NCBIfam" id="TIGR02595">
    <property type="entry name" value="PEP_CTERM"/>
    <property type="match status" value="1"/>
</dbReference>